<dbReference type="InterPro" id="IPR005064">
    <property type="entry name" value="BUG"/>
</dbReference>
<reference evidence="3 4" key="1">
    <citation type="submission" date="2024-09" db="EMBL/GenBank/DDBJ databases">
        <authorList>
            <person name="Sun Q."/>
            <person name="Mori K."/>
        </authorList>
    </citation>
    <scope>NUCLEOTIDE SEQUENCE [LARGE SCALE GENOMIC DNA]</scope>
    <source>
        <strain evidence="3 4">TBRC 3947</strain>
    </source>
</reference>
<feature type="signal peptide" evidence="2">
    <location>
        <begin position="1"/>
        <end position="22"/>
    </location>
</feature>
<comment type="caution">
    <text evidence="3">The sequence shown here is derived from an EMBL/GenBank/DDBJ whole genome shotgun (WGS) entry which is preliminary data.</text>
</comment>
<evidence type="ECO:0000313" key="4">
    <source>
        <dbReference type="Proteomes" id="UP001589867"/>
    </source>
</evidence>
<evidence type="ECO:0000256" key="1">
    <source>
        <dbReference type="ARBA" id="ARBA00006987"/>
    </source>
</evidence>
<dbReference type="PIRSF" id="PIRSF017082">
    <property type="entry name" value="YflP"/>
    <property type="match status" value="1"/>
</dbReference>
<sequence>MTTAISRRVVLAAGFGMAVAAAGCGTGRQDETSTADGYPRRPITLIVPFSAGGGTDLGARLLAADLEKELGGSIVVVNKDGAGSQTGLTEVAKARPDGYTIGAVNLPALDTIILSPDRKASFTIDSFDYLINHVSEPIIIAVKPDSPYRSLADLVAAVRARPDQIRTGTSGALTPEHLAQLQLERAASGRLRIAHFDGAAGSMAQFRGGRTDVAFTTPSFVEDLRALAVLTAERVQNLPDVPTAVEQGYADLVMVSSRGFAVPKGVPEPVLTKLRETFQRVAASPEHQRKAAEAKLTVEVIAGAEYADHVRRGHEEAAALVELARKRG</sequence>
<evidence type="ECO:0000256" key="2">
    <source>
        <dbReference type="SAM" id="SignalP"/>
    </source>
</evidence>
<dbReference type="PANTHER" id="PTHR42928">
    <property type="entry name" value="TRICARBOXYLATE-BINDING PROTEIN"/>
    <property type="match status" value="1"/>
</dbReference>
<dbReference type="Pfam" id="PF03401">
    <property type="entry name" value="TctC"/>
    <property type="match status" value="1"/>
</dbReference>
<dbReference type="RefSeq" id="WP_377255962.1">
    <property type="nucleotide sequence ID" value="NZ_JBHLUH010000060.1"/>
</dbReference>
<name>A0ABV6M9S4_9ACTN</name>
<keyword evidence="4" id="KW-1185">Reference proteome</keyword>
<organism evidence="3 4">
    <name type="scientific">Phytohabitans kaempferiae</name>
    <dbReference type="NCBI Taxonomy" id="1620943"/>
    <lineage>
        <taxon>Bacteria</taxon>
        <taxon>Bacillati</taxon>
        <taxon>Actinomycetota</taxon>
        <taxon>Actinomycetes</taxon>
        <taxon>Micromonosporales</taxon>
        <taxon>Micromonosporaceae</taxon>
    </lineage>
</organism>
<evidence type="ECO:0000313" key="3">
    <source>
        <dbReference type="EMBL" id="MFC0531477.1"/>
    </source>
</evidence>
<dbReference type="EMBL" id="JBHLUH010000060">
    <property type="protein sequence ID" value="MFC0531477.1"/>
    <property type="molecule type" value="Genomic_DNA"/>
</dbReference>
<dbReference type="PANTHER" id="PTHR42928:SF5">
    <property type="entry name" value="BLR1237 PROTEIN"/>
    <property type="match status" value="1"/>
</dbReference>
<protein>
    <submittedName>
        <fullName evidence="3">Tripartite tricarboxylate transporter substrate binding protein</fullName>
    </submittedName>
</protein>
<feature type="chain" id="PRO_5045690910" evidence="2">
    <location>
        <begin position="23"/>
        <end position="328"/>
    </location>
</feature>
<proteinExistence type="inferred from homology"/>
<keyword evidence="2" id="KW-0732">Signal</keyword>
<gene>
    <name evidence="3" type="ORF">ACFFIA_27915</name>
</gene>
<dbReference type="InterPro" id="IPR042100">
    <property type="entry name" value="Bug_dom1"/>
</dbReference>
<dbReference type="PROSITE" id="PS51257">
    <property type="entry name" value="PROKAR_LIPOPROTEIN"/>
    <property type="match status" value="1"/>
</dbReference>
<accession>A0ABV6M9S4</accession>
<dbReference type="SUPFAM" id="SSF53850">
    <property type="entry name" value="Periplasmic binding protein-like II"/>
    <property type="match status" value="1"/>
</dbReference>
<comment type="similarity">
    <text evidence="1">Belongs to the UPF0065 (bug) family.</text>
</comment>
<dbReference type="Gene3D" id="3.40.190.10">
    <property type="entry name" value="Periplasmic binding protein-like II"/>
    <property type="match status" value="1"/>
</dbReference>
<dbReference type="Proteomes" id="UP001589867">
    <property type="component" value="Unassembled WGS sequence"/>
</dbReference>
<dbReference type="CDD" id="cd07012">
    <property type="entry name" value="PBP2_Bug_TTT"/>
    <property type="match status" value="1"/>
</dbReference>
<dbReference type="Gene3D" id="3.40.190.150">
    <property type="entry name" value="Bordetella uptake gene, domain 1"/>
    <property type="match status" value="1"/>
</dbReference>